<dbReference type="PROSITE" id="PS50889">
    <property type="entry name" value="S4"/>
    <property type="match status" value="1"/>
</dbReference>
<dbReference type="InterPro" id="IPR000748">
    <property type="entry name" value="PsdUridine_synth_RsuA/RluB/E/F"/>
</dbReference>
<evidence type="ECO:0000259" key="8">
    <source>
        <dbReference type="SMART" id="SM00363"/>
    </source>
</evidence>
<dbReference type="PANTHER" id="PTHR47683:SF4">
    <property type="entry name" value="PSEUDOURIDINE SYNTHASE"/>
    <property type="match status" value="1"/>
</dbReference>
<dbReference type="PROSITE" id="PS01149">
    <property type="entry name" value="PSI_RSU"/>
    <property type="match status" value="1"/>
</dbReference>
<evidence type="ECO:0000256" key="4">
    <source>
        <dbReference type="ARBA" id="ARBA00036749"/>
    </source>
</evidence>
<protein>
    <recommendedName>
        <fullName evidence="7">Pseudouridine synthase</fullName>
        <ecNumber evidence="7">5.4.99.-</ecNumber>
    </recommendedName>
</protein>
<proteinExistence type="inferred from homology"/>
<dbReference type="Pfam" id="PF00849">
    <property type="entry name" value="PseudoU_synth_2"/>
    <property type="match status" value="1"/>
</dbReference>
<keyword evidence="2 6" id="KW-0694">RNA-binding</keyword>
<dbReference type="CDD" id="cd00165">
    <property type="entry name" value="S4"/>
    <property type="match status" value="1"/>
</dbReference>
<evidence type="ECO:0000256" key="5">
    <source>
        <dbReference type="ARBA" id="ARBA00037590"/>
    </source>
</evidence>
<dbReference type="InterPro" id="IPR036986">
    <property type="entry name" value="S4_RNA-bd_sf"/>
</dbReference>
<comment type="catalytic activity">
    <reaction evidence="4">
        <text>uridine(516) in 16S rRNA = pseudouridine(516) in 16S rRNA</text>
        <dbReference type="Rhea" id="RHEA:38867"/>
        <dbReference type="Rhea" id="RHEA-COMP:10089"/>
        <dbReference type="Rhea" id="RHEA-COMP:10090"/>
        <dbReference type="ChEBI" id="CHEBI:65314"/>
        <dbReference type="ChEBI" id="CHEBI:65315"/>
        <dbReference type="EC" id="5.4.99.19"/>
    </reaction>
</comment>
<keyword evidence="10" id="KW-1185">Reference proteome</keyword>
<dbReference type="NCBIfam" id="NF008097">
    <property type="entry name" value="PRK10839.1"/>
    <property type="match status" value="1"/>
</dbReference>
<dbReference type="Gene3D" id="3.10.290.10">
    <property type="entry name" value="RNA-binding S4 domain"/>
    <property type="match status" value="1"/>
</dbReference>
<dbReference type="InterPro" id="IPR002942">
    <property type="entry name" value="S4_RNA-bd"/>
</dbReference>
<dbReference type="InterPro" id="IPR042092">
    <property type="entry name" value="PsdUridine_s_RsuA/RluB/E/F_cat"/>
</dbReference>
<dbReference type="InterPro" id="IPR020094">
    <property type="entry name" value="TruA/RsuA/RluB/E/F_N"/>
</dbReference>
<evidence type="ECO:0000256" key="2">
    <source>
        <dbReference type="ARBA" id="ARBA00022884"/>
    </source>
</evidence>
<dbReference type="Gene3D" id="3.30.70.580">
    <property type="entry name" value="Pseudouridine synthase I, catalytic domain, N-terminal subdomain"/>
    <property type="match status" value="1"/>
</dbReference>
<dbReference type="NCBIfam" id="TIGR00093">
    <property type="entry name" value="pseudouridine synthase"/>
    <property type="match status" value="1"/>
</dbReference>
<dbReference type="RefSeq" id="WP_379909219.1">
    <property type="nucleotide sequence ID" value="NZ_JBHSWE010000001.1"/>
</dbReference>
<name>A0ABW1ZZX6_9GAMM</name>
<dbReference type="InterPro" id="IPR018496">
    <property type="entry name" value="PsdUridine_synth_RsuA/RluB_CS"/>
</dbReference>
<evidence type="ECO:0000256" key="6">
    <source>
        <dbReference type="PROSITE-ProRule" id="PRU00182"/>
    </source>
</evidence>
<keyword evidence="3 7" id="KW-0413">Isomerase</keyword>
<dbReference type="Proteomes" id="UP001596422">
    <property type="component" value="Unassembled WGS sequence"/>
</dbReference>
<evidence type="ECO:0000256" key="3">
    <source>
        <dbReference type="ARBA" id="ARBA00023235"/>
    </source>
</evidence>
<dbReference type="EMBL" id="JBHSWE010000001">
    <property type="protein sequence ID" value="MFC6670718.1"/>
    <property type="molecule type" value="Genomic_DNA"/>
</dbReference>
<evidence type="ECO:0000313" key="10">
    <source>
        <dbReference type="Proteomes" id="UP001596422"/>
    </source>
</evidence>
<evidence type="ECO:0000256" key="1">
    <source>
        <dbReference type="ARBA" id="ARBA00008348"/>
    </source>
</evidence>
<dbReference type="InterPro" id="IPR050343">
    <property type="entry name" value="RsuA_PseudoU_synthase"/>
</dbReference>
<dbReference type="GO" id="GO:0160136">
    <property type="term" value="F:16S rRNA pseudouridine(516) synthase activity"/>
    <property type="evidence" value="ECO:0007669"/>
    <property type="project" value="UniProtKB-EC"/>
</dbReference>
<accession>A0ABW1ZZX6</accession>
<comment type="function">
    <text evidence="5">Responsible for synthesis of pseudouridine from uracil-516 in 16S ribosomal RNA.</text>
</comment>
<dbReference type="SUPFAM" id="SSF55174">
    <property type="entry name" value="Alpha-L RNA-binding motif"/>
    <property type="match status" value="1"/>
</dbReference>
<comment type="similarity">
    <text evidence="1 7">Belongs to the pseudouridine synthase RsuA family.</text>
</comment>
<evidence type="ECO:0000313" key="9">
    <source>
        <dbReference type="EMBL" id="MFC6670718.1"/>
    </source>
</evidence>
<sequence>MRLDKYLSQATGISRKDIRRLMRRDDVSVNGMAVRDPSLHIDPEADEVCLQDQPVEAPGHRYLMVYKPVGYVSASDDPTHPTVNSLVDLPRQDSLHCCGRLDIDATGLVLLTDDGQWSHRITSPRHKLAKSYRVTTADPIEPEAVATFAEGLKLHGELKRTRPARLEILSACEAVVELTEGRYHQVKRMFAALGNRVLSLHRQRIGPIELDPELAPGDYRYLTESEIHSILP</sequence>
<reference evidence="10" key="1">
    <citation type="journal article" date="2019" name="Int. J. Syst. Evol. Microbiol.">
        <title>The Global Catalogue of Microorganisms (GCM) 10K type strain sequencing project: providing services to taxonomists for standard genome sequencing and annotation.</title>
        <authorList>
            <consortium name="The Broad Institute Genomics Platform"/>
            <consortium name="The Broad Institute Genome Sequencing Center for Infectious Disease"/>
            <person name="Wu L."/>
            <person name="Ma J."/>
        </authorList>
    </citation>
    <scope>NUCLEOTIDE SEQUENCE [LARGE SCALE GENOMIC DNA]</scope>
    <source>
        <strain evidence="10">NBRC 111756</strain>
    </source>
</reference>
<feature type="domain" description="RNA-binding S4" evidence="8">
    <location>
        <begin position="1"/>
        <end position="60"/>
    </location>
</feature>
<dbReference type="PANTHER" id="PTHR47683">
    <property type="entry name" value="PSEUDOURIDINE SYNTHASE FAMILY PROTEIN-RELATED"/>
    <property type="match status" value="1"/>
</dbReference>
<gene>
    <name evidence="9" type="primary">rsuA</name>
    <name evidence="9" type="ORF">ACFQDL_12030</name>
</gene>
<dbReference type="Pfam" id="PF01479">
    <property type="entry name" value="S4"/>
    <property type="match status" value="1"/>
</dbReference>
<dbReference type="InterPro" id="IPR006145">
    <property type="entry name" value="PsdUridine_synth_RsuA/RluA"/>
</dbReference>
<dbReference type="Gene3D" id="3.30.70.1560">
    <property type="entry name" value="Alpha-L RNA-binding motif"/>
    <property type="match status" value="1"/>
</dbReference>
<evidence type="ECO:0000256" key="7">
    <source>
        <dbReference type="RuleBase" id="RU003887"/>
    </source>
</evidence>
<comment type="caution">
    <text evidence="9">The sequence shown here is derived from an EMBL/GenBank/DDBJ whole genome shotgun (WGS) entry which is preliminary data.</text>
</comment>
<organism evidence="9 10">
    <name type="scientific">Marinobacterium aestuariivivens</name>
    <dbReference type="NCBI Taxonomy" id="1698799"/>
    <lineage>
        <taxon>Bacteria</taxon>
        <taxon>Pseudomonadati</taxon>
        <taxon>Pseudomonadota</taxon>
        <taxon>Gammaproteobacteria</taxon>
        <taxon>Oceanospirillales</taxon>
        <taxon>Oceanospirillaceae</taxon>
        <taxon>Marinobacterium</taxon>
    </lineage>
</organism>
<dbReference type="EC" id="5.4.99.-" evidence="7"/>
<dbReference type="CDD" id="cd02553">
    <property type="entry name" value="PseudoU_synth_RsuA"/>
    <property type="match status" value="1"/>
</dbReference>
<dbReference type="InterPro" id="IPR020103">
    <property type="entry name" value="PsdUridine_synth_cat_dom_sf"/>
</dbReference>
<dbReference type="SUPFAM" id="SSF55120">
    <property type="entry name" value="Pseudouridine synthase"/>
    <property type="match status" value="1"/>
</dbReference>
<dbReference type="SMART" id="SM00363">
    <property type="entry name" value="S4"/>
    <property type="match status" value="1"/>
</dbReference>